<dbReference type="PANTHER" id="PTHR13394">
    <property type="entry name" value="ORIGIN RECOGNITION COMPLEX SUBUNIT 6"/>
    <property type="match status" value="1"/>
</dbReference>
<dbReference type="Pfam" id="PF21913">
    <property type="entry name" value="ORC6_2nd"/>
    <property type="match status" value="1"/>
</dbReference>
<gene>
    <name evidence="3" type="ORF">QBZ16_002207</name>
</gene>
<feature type="domain" description="ORC6 second cyclin-like" evidence="2">
    <location>
        <begin position="49"/>
        <end position="129"/>
    </location>
</feature>
<evidence type="ECO:0000313" key="3">
    <source>
        <dbReference type="EMBL" id="KAK2079812.1"/>
    </source>
</evidence>
<dbReference type="InterPro" id="IPR054113">
    <property type="entry name" value="ORC6_cyclin-like_2nd"/>
</dbReference>
<evidence type="ECO:0000313" key="4">
    <source>
        <dbReference type="Proteomes" id="UP001255856"/>
    </source>
</evidence>
<reference evidence="3" key="1">
    <citation type="submission" date="2021-01" db="EMBL/GenBank/DDBJ databases">
        <authorList>
            <person name="Eckstrom K.M.E."/>
        </authorList>
    </citation>
    <scope>NUCLEOTIDE SEQUENCE</scope>
    <source>
        <strain evidence="3">UVCC 0001</strain>
    </source>
</reference>
<feature type="region of interest" description="Disordered" evidence="1">
    <location>
        <begin position="177"/>
        <end position="258"/>
    </location>
</feature>
<accession>A0AAD9IP51</accession>
<dbReference type="GO" id="GO:0006270">
    <property type="term" value="P:DNA replication initiation"/>
    <property type="evidence" value="ECO:0007669"/>
    <property type="project" value="TreeGrafter"/>
</dbReference>
<dbReference type="InterPro" id="IPR020529">
    <property type="entry name" value="ORC6_met/pln"/>
</dbReference>
<dbReference type="Gene3D" id="1.10.472.10">
    <property type="entry name" value="Cyclin-like"/>
    <property type="match status" value="1"/>
</dbReference>
<evidence type="ECO:0000259" key="2">
    <source>
        <dbReference type="Pfam" id="PF21913"/>
    </source>
</evidence>
<dbReference type="EMBL" id="JASFZW010000002">
    <property type="protein sequence ID" value="KAK2079812.1"/>
    <property type="molecule type" value="Genomic_DNA"/>
</dbReference>
<feature type="compositionally biased region" description="Acidic residues" evidence="1">
    <location>
        <begin position="179"/>
        <end position="188"/>
    </location>
</feature>
<feature type="compositionally biased region" description="Basic and acidic residues" evidence="1">
    <location>
        <begin position="201"/>
        <end position="225"/>
    </location>
</feature>
<organism evidence="3 4">
    <name type="scientific">Prototheca wickerhamii</name>
    <dbReference type="NCBI Taxonomy" id="3111"/>
    <lineage>
        <taxon>Eukaryota</taxon>
        <taxon>Viridiplantae</taxon>
        <taxon>Chlorophyta</taxon>
        <taxon>core chlorophytes</taxon>
        <taxon>Trebouxiophyceae</taxon>
        <taxon>Chlorellales</taxon>
        <taxon>Chlorellaceae</taxon>
        <taxon>Prototheca</taxon>
    </lineage>
</organism>
<protein>
    <recommendedName>
        <fullName evidence="2">ORC6 second cyclin-like domain-containing protein</fullName>
    </recommendedName>
</protein>
<dbReference type="Proteomes" id="UP001255856">
    <property type="component" value="Unassembled WGS sequence"/>
</dbReference>
<keyword evidence="4" id="KW-1185">Reference proteome</keyword>
<dbReference type="GO" id="GO:0005664">
    <property type="term" value="C:nuclear origin of replication recognition complex"/>
    <property type="evidence" value="ECO:0007669"/>
    <property type="project" value="InterPro"/>
</dbReference>
<proteinExistence type="predicted"/>
<name>A0AAD9IP51_PROWI</name>
<dbReference type="AlphaFoldDB" id="A0AAD9IP51"/>
<dbReference type="PANTHER" id="PTHR13394:SF0">
    <property type="entry name" value="ORIGIN RECOGNITION COMPLEX SUBUNIT 6"/>
    <property type="match status" value="1"/>
</dbReference>
<sequence>MDFKLLARRLGISNPQVPSKAAELLRQIYANTRSMLQKLLGVRSRVAPRDLCLQCGCVRLERLVTEMLDTFKHRYLDQLPPSQRDNVSLSKPVFVAAVFLAVARKHKFKVDKKKLLEPLGILGPEFASAAGAVDALLPELGASKPAKRKPAESGTAEPSDGVEAVAAAARLETAGCASSDEEVLDDGDVEARSNAKKRARREYEAWKEGVLEQRAAQREEGKENRPLNTAQRRQARLSFGKPLQAVQGTSAKAPATHC</sequence>
<evidence type="ECO:0000256" key="1">
    <source>
        <dbReference type="SAM" id="MobiDB-lite"/>
    </source>
</evidence>
<comment type="caution">
    <text evidence="3">The sequence shown here is derived from an EMBL/GenBank/DDBJ whole genome shotgun (WGS) entry which is preliminary data.</text>
</comment>